<evidence type="ECO:0000259" key="1">
    <source>
        <dbReference type="Pfam" id="PF00899"/>
    </source>
</evidence>
<proteinExistence type="predicted"/>
<organism evidence="2 3">
    <name type="scientific">Sutterella massiliensis</name>
    <dbReference type="NCBI Taxonomy" id="1816689"/>
    <lineage>
        <taxon>Bacteria</taxon>
        <taxon>Pseudomonadati</taxon>
        <taxon>Pseudomonadota</taxon>
        <taxon>Betaproteobacteria</taxon>
        <taxon>Burkholderiales</taxon>
        <taxon>Sutterellaceae</taxon>
        <taxon>Sutterella</taxon>
    </lineage>
</organism>
<dbReference type="SUPFAM" id="SSF69572">
    <property type="entry name" value="Activating enzymes of the ubiquitin-like proteins"/>
    <property type="match status" value="1"/>
</dbReference>
<dbReference type="InterPro" id="IPR035985">
    <property type="entry name" value="Ubiquitin-activating_enz"/>
</dbReference>
<dbReference type="Gene3D" id="3.40.50.720">
    <property type="entry name" value="NAD(P)-binding Rossmann-like Domain"/>
    <property type="match status" value="1"/>
</dbReference>
<name>A0ABS2DQA8_9BURK</name>
<feature type="domain" description="THIF-type NAD/FAD binding fold" evidence="1">
    <location>
        <begin position="15"/>
        <end position="155"/>
    </location>
</feature>
<gene>
    <name evidence="2" type="ORF">H6A60_00060</name>
</gene>
<evidence type="ECO:0000313" key="2">
    <source>
        <dbReference type="EMBL" id="MBM6702908.1"/>
    </source>
</evidence>
<reference evidence="2 3" key="1">
    <citation type="journal article" date="2021" name="Sci. Rep.">
        <title>The distribution of antibiotic resistance genes in chicken gut microbiota commensals.</title>
        <authorList>
            <person name="Juricova H."/>
            <person name="Matiasovicova J."/>
            <person name="Kubasova T."/>
            <person name="Cejkova D."/>
            <person name="Rychlik I."/>
        </authorList>
    </citation>
    <scope>NUCLEOTIDE SEQUENCE [LARGE SCALE GENOMIC DNA]</scope>
    <source>
        <strain evidence="2 3">An829</strain>
    </source>
</reference>
<dbReference type="PANTHER" id="PTHR43267:SF1">
    <property type="entry name" value="TRNA THREONYLCARBAMOYLADENOSINE DEHYDRATASE"/>
    <property type="match status" value="1"/>
</dbReference>
<dbReference type="CDD" id="cd00755">
    <property type="entry name" value="YgdL_like"/>
    <property type="match status" value="1"/>
</dbReference>
<protein>
    <submittedName>
        <fullName evidence="2">tRNA threonylcarbamoyladenosine dehydratase</fullName>
    </submittedName>
</protein>
<dbReference type="Pfam" id="PF00899">
    <property type="entry name" value="ThiF"/>
    <property type="match status" value="1"/>
</dbReference>
<evidence type="ECO:0000313" key="3">
    <source>
        <dbReference type="Proteomes" id="UP000715095"/>
    </source>
</evidence>
<dbReference type="InterPro" id="IPR045886">
    <property type="entry name" value="ThiF/MoeB/HesA"/>
</dbReference>
<sequence>MSYTTDPRRLGGVARLYGEEGAERLARSHVVVVGTGGVGSWAAEALARTGVGRLTLIDGDKSALSNTNRQLHAMDGNYGQYKVELLKARFALINPELEVSAITAFVTAENAERLLPKDADWVVDCIDDLKGKTVLVATAKRLGCKVVVSGGAGGKRRPSELVEEDLARIKGDPLAAKLRTNLRRDYGFPAGSASGKAKKFGILAVTSAEAVKQPDAENLAAVGARSGERIGFGSGIVVTGSVGLRLAAIVINDIVENGPVHATANAD</sequence>
<dbReference type="RefSeq" id="WP_205101306.1">
    <property type="nucleotide sequence ID" value="NZ_JACJJC010000001.1"/>
</dbReference>
<dbReference type="InterPro" id="IPR000594">
    <property type="entry name" value="ThiF_NAD_FAD-bd"/>
</dbReference>
<dbReference type="EMBL" id="JACJJC010000001">
    <property type="protein sequence ID" value="MBM6702908.1"/>
    <property type="molecule type" value="Genomic_DNA"/>
</dbReference>
<keyword evidence="3" id="KW-1185">Reference proteome</keyword>
<dbReference type="Proteomes" id="UP000715095">
    <property type="component" value="Unassembled WGS sequence"/>
</dbReference>
<comment type="caution">
    <text evidence="2">The sequence shown here is derived from an EMBL/GenBank/DDBJ whole genome shotgun (WGS) entry which is preliminary data.</text>
</comment>
<dbReference type="PANTHER" id="PTHR43267">
    <property type="entry name" value="TRNA THREONYLCARBAMOYLADENOSINE DEHYDRATASE"/>
    <property type="match status" value="1"/>
</dbReference>
<accession>A0ABS2DQA8</accession>